<evidence type="ECO:0000313" key="1">
    <source>
        <dbReference type="Proteomes" id="UP000095286"/>
    </source>
</evidence>
<evidence type="ECO:0000313" key="2">
    <source>
        <dbReference type="WBParaSite" id="RSKR_0000501700.1"/>
    </source>
</evidence>
<organism evidence="1 2">
    <name type="scientific">Rhabditophanes sp. KR3021</name>
    <dbReference type="NCBI Taxonomy" id="114890"/>
    <lineage>
        <taxon>Eukaryota</taxon>
        <taxon>Metazoa</taxon>
        <taxon>Ecdysozoa</taxon>
        <taxon>Nematoda</taxon>
        <taxon>Chromadorea</taxon>
        <taxon>Rhabditida</taxon>
        <taxon>Tylenchina</taxon>
        <taxon>Panagrolaimomorpha</taxon>
        <taxon>Strongyloidoidea</taxon>
        <taxon>Alloionematidae</taxon>
        <taxon>Rhabditophanes</taxon>
    </lineage>
</organism>
<sequence length="76" mass="8495">MLKKAKKSRRSNVALSANQTQERQAQSEGFTGKFGGGGVHTSTHLSMDLQSRFDKNNPDEMVPGQQREEVDEEVFL</sequence>
<reference evidence="2" key="1">
    <citation type="submission" date="2016-11" db="UniProtKB">
        <authorList>
            <consortium name="WormBaseParasite"/>
        </authorList>
    </citation>
    <scope>IDENTIFICATION</scope>
    <source>
        <strain evidence="2">KR3021</strain>
    </source>
</reference>
<protein>
    <submittedName>
        <fullName evidence="2">Prp31_C domain-containing protein</fullName>
    </submittedName>
</protein>
<dbReference type="Proteomes" id="UP000095286">
    <property type="component" value="Unplaced"/>
</dbReference>
<accession>A0AC35TW58</accession>
<dbReference type="WBParaSite" id="RSKR_0000501700.1">
    <property type="protein sequence ID" value="RSKR_0000501700.1"/>
    <property type="gene ID" value="RSKR_0000501700"/>
</dbReference>
<name>A0AC35TW58_9BILA</name>
<proteinExistence type="predicted"/>